<proteinExistence type="predicted"/>
<feature type="region of interest" description="Disordered" evidence="2">
    <location>
        <begin position="802"/>
        <end position="821"/>
    </location>
</feature>
<name>A0A6P6QGB7_CARAU</name>
<keyword evidence="3" id="KW-1185">Reference proteome</keyword>
<dbReference type="KEGG" id="caua:113111044"/>
<dbReference type="Gene3D" id="1.20.58.60">
    <property type="match status" value="2"/>
</dbReference>
<feature type="compositionally biased region" description="Basic and acidic residues" evidence="2">
    <location>
        <begin position="931"/>
        <end position="947"/>
    </location>
</feature>
<evidence type="ECO:0000313" key="4">
    <source>
        <dbReference type="RefSeq" id="XP_026131205.1"/>
    </source>
</evidence>
<protein>
    <submittedName>
        <fullName evidence="4">Uncharacterized protein LOC113111044</fullName>
    </submittedName>
</protein>
<evidence type="ECO:0000256" key="1">
    <source>
        <dbReference type="SAM" id="Coils"/>
    </source>
</evidence>
<feature type="region of interest" description="Disordered" evidence="2">
    <location>
        <begin position="913"/>
        <end position="948"/>
    </location>
</feature>
<dbReference type="InterPro" id="IPR018159">
    <property type="entry name" value="Spectrin/alpha-actinin"/>
</dbReference>
<dbReference type="PANTHER" id="PTHR11915">
    <property type="entry name" value="SPECTRIN/FILAMIN RELATED CYTOSKELETAL PROTEIN"/>
    <property type="match status" value="1"/>
</dbReference>
<reference evidence="4" key="1">
    <citation type="submission" date="2025-08" db="UniProtKB">
        <authorList>
            <consortium name="RefSeq"/>
        </authorList>
    </citation>
    <scope>IDENTIFICATION</scope>
    <source>
        <strain evidence="4">Wakin</strain>
        <tissue evidence="4">Muscle</tissue>
    </source>
</reference>
<dbReference type="OrthoDB" id="430364at2759"/>
<feature type="compositionally biased region" description="Basic and acidic residues" evidence="2">
    <location>
        <begin position="1113"/>
        <end position="1126"/>
    </location>
</feature>
<dbReference type="SUPFAM" id="SSF46966">
    <property type="entry name" value="Spectrin repeat"/>
    <property type="match status" value="2"/>
</dbReference>
<sequence length="1495" mass="168680">MKRIQPFTIGTKLSVPSENKCLDYVGNNLPVPVLDCCELKNNSNNDNSPFHEEILSTSAPVEGLSDDIKEEDDRDSVSPSASSRSIRKIAMCANVESQTVSDFDVTNHETNKPSISTEKLFLVEERLSDKSGAQLETDPWTKGRKIRNLHYNYSMPTFPHDQPEDASQSQRRDLKDFENSLIQLTTSLDLMQEEPKRPLQKKTDAVDLGLEMFRRQSPGDNVDKSWLKLRSLLRDYHQDLMLALDVSSFYQQADSIIGTINSKRNRVLAGDIPKSDKETREIACQISMLNESASRLSTLHPTLARRVTCKQAEVKENWALLQEFLRNQKTDVSSKRPSALPADPLTTCPDSQSFARNEGHSIMGKDVKEEQNRLRGFECSQGLWTHRMWSPVEECSIGSQISLLESSCSKLDNISEKQDLKSCIDQMAQTTPASSQECLITNKLLKELTTSTGMNEEHDCSKQRQDHKIEELLSQVEVLWDALQNKYGDNNKTKPAEKELSGDEAAQMVSDLTGSNNLPEKAEEGSSGMLEKFLELLDPSAYHKISQDVPGSLHRQEMAEAPEMSLNLLSQQTEQERSQKQDQITNELQSSLSTLTLRINQHLCRCAELSMDLLDMETDMTVLCDSDLSGLEGLQEQQDDLEAHYNIIEGEVKEMERLESQLKVPSPEQRALLREEVQAILQAWEEVGRNMAENRGRLEKFHQIQDYFENYLAMITWTENTRSCILAGGSAWRESEVAEIDHSIETKLDEFSKLAAAGQMLMQDESRFKDIIKERTDELQSMLGWIQVNWHVQREQLKRNQNGRPELTNDPAQQQAIPFKNPSDGLCTINGEVKGTAETQPSQNNFDQQNGRHDVSSVVNQESCLSKTSLGSSICLILSFDDQSSGINQVTKQWSPNNNAIFEESASCIQADSCQSQDKNSMQMQQPQEMLQERWPNESVKSKDTRPKSSCVNLALLQIKNQGEPDQSPSKEEISSQLSTCNIESSFCNHQPENLQANNNQTYLQLSPEVDQMLNSENQAQTTQSQSHSLNRMQKSARNNLESNQNKNDDHLRVEVAAEVTHRVFTYLHVSDSYRSTGQVLEVVSPTHAAENITPERRTVYNHNRFKPSSMFKLKEPTTNKEENQRRNSLLGSVGSERSGKPSSIFRRRCNTWPEGEGRVKESQSNSKLQVFIKKDMLPVNSVIDNKSNSFPEDNLPNAVKTSSGPVKNICSYLSLGSTLSFSLPKCFHNSVLDMENKEENQPFQIYDDSNNQKIPSARTPQSEMGLEPVLHTKQTEINLHTADTEDWDDTEEPTTEVETQQLNQVYESTEPVLRVFTSVEYEEPDNVSSSHHKASSPVVNDSALVTHCRSLCPSSSGSHSCLSVYTKIKDLNSHLYYTSKYMKINPSKQSFPNGPGSRKSGRVINCGVRDCAVCFSDTVKETGVNWAEKPDISVEELLKPGHWLFQQEEEELEDIWRGRVGDLTSNCTVETNTDEETGLSIKTKRGQVAHPLHG</sequence>
<accession>A0A6P6QGB7</accession>
<dbReference type="Proteomes" id="UP000515129">
    <property type="component" value="Chromosome 11"/>
</dbReference>
<feature type="region of interest" description="Disordered" evidence="2">
    <location>
        <begin position="332"/>
        <end position="357"/>
    </location>
</feature>
<organism evidence="3 4">
    <name type="scientific">Carassius auratus</name>
    <name type="common">Goldfish</name>
    <dbReference type="NCBI Taxonomy" id="7957"/>
    <lineage>
        <taxon>Eukaryota</taxon>
        <taxon>Metazoa</taxon>
        <taxon>Chordata</taxon>
        <taxon>Craniata</taxon>
        <taxon>Vertebrata</taxon>
        <taxon>Euteleostomi</taxon>
        <taxon>Actinopterygii</taxon>
        <taxon>Neopterygii</taxon>
        <taxon>Teleostei</taxon>
        <taxon>Ostariophysi</taxon>
        <taxon>Cypriniformes</taxon>
        <taxon>Cyprinidae</taxon>
        <taxon>Cyprininae</taxon>
        <taxon>Carassius</taxon>
    </lineage>
</organism>
<evidence type="ECO:0000313" key="3">
    <source>
        <dbReference type="Proteomes" id="UP000515129"/>
    </source>
</evidence>
<feature type="coiled-coil region" evidence="1">
    <location>
        <begin position="631"/>
        <end position="661"/>
    </location>
</feature>
<dbReference type="CDD" id="cd00176">
    <property type="entry name" value="SPEC"/>
    <property type="match status" value="1"/>
</dbReference>
<evidence type="ECO:0000256" key="2">
    <source>
        <dbReference type="SAM" id="MobiDB-lite"/>
    </source>
</evidence>
<dbReference type="RefSeq" id="XP_026131205.1">
    <property type="nucleotide sequence ID" value="XM_026275420.1"/>
</dbReference>
<keyword evidence="1" id="KW-0175">Coiled coil</keyword>
<feature type="region of interest" description="Disordered" evidence="2">
    <location>
        <begin position="1113"/>
        <end position="1148"/>
    </location>
</feature>
<dbReference type="GeneID" id="113111044"/>
<gene>
    <name evidence="4" type="primary">LOC113111044</name>
</gene>
<dbReference type="SMART" id="SM00150">
    <property type="entry name" value="SPEC"/>
    <property type="match status" value="3"/>
</dbReference>